<evidence type="ECO:0000313" key="14">
    <source>
        <dbReference type="Proteomes" id="UP000324705"/>
    </source>
</evidence>
<evidence type="ECO:0000256" key="1">
    <source>
        <dbReference type="ARBA" id="ARBA00004167"/>
    </source>
</evidence>
<keyword evidence="11" id="KW-1133">Transmembrane helix</keyword>
<gene>
    <name evidence="13" type="ORF">TRITD_3Av1G074500</name>
</gene>
<keyword evidence="5 9" id="KW-0547">Nucleotide-binding</keyword>
<evidence type="ECO:0000256" key="5">
    <source>
        <dbReference type="ARBA" id="ARBA00022741"/>
    </source>
</evidence>
<dbReference type="Gene3D" id="3.30.200.20">
    <property type="entry name" value="Phosphorylase Kinase, domain 1"/>
    <property type="match status" value="1"/>
</dbReference>
<dbReference type="Gene3D" id="1.10.510.10">
    <property type="entry name" value="Transferase(Phosphotransferase) domain 1"/>
    <property type="match status" value="1"/>
</dbReference>
<keyword evidence="4" id="KW-0808">Transferase</keyword>
<protein>
    <recommendedName>
        <fullName evidence="12">Protein kinase domain-containing protein</fullName>
    </recommendedName>
</protein>
<feature type="transmembrane region" description="Helical" evidence="11">
    <location>
        <begin position="104"/>
        <end position="128"/>
    </location>
</feature>
<dbReference type="InterPro" id="IPR011009">
    <property type="entry name" value="Kinase-like_dom_sf"/>
</dbReference>
<dbReference type="FunFam" id="1.10.510.10:FF:000146">
    <property type="entry name" value="LRR receptor-like serine/threonine-protein kinase IOS1"/>
    <property type="match status" value="1"/>
</dbReference>
<feature type="binding site" evidence="9">
    <location>
        <position position="199"/>
    </location>
    <ligand>
        <name>ATP</name>
        <dbReference type="ChEBI" id="CHEBI:30616"/>
    </ligand>
</feature>
<dbReference type="InterPro" id="IPR000719">
    <property type="entry name" value="Prot_kinase_dom"/>
</dbReference>
<dbReference type="FunFam" id="3.30.200.20:FF:000434">
    <property type="entry name" value="Receptor-like serine/threonine-protein kinase"/>
    <property type="match status" value="1"/>
</dbReference>
<dbReference type="AlphaFoldDB" id="A0A9R0VJK3"/>
<dbReference type="OMA" id="FLTMIMG"/>
<evidence type="ECO:0000256" key="2">
    <source>
        <dbReference type="ARBA" id="ARBA00022527"/>
    </source>
</evidence>
<dbReference type="PROSITE" id="PS50011">
    <property type="entry name" value="PROTEIN_KINASE_DOM"/>
    <property type="match status" value="1"/>
</dbReference>
<keyword evidence="7 9" id="KW-0067">ATP-binding</keyword>
<dbReference type="PROSITE" id="PS00107">
    <property type="entry name" value="PROTEIN_KINASE_ATP"/>
    <property type="match status" value="1"/>
</dbReference>
<dbReference type="InterPro" id="IPR017441">
    <property type="entry name" value="Protein_kinase_ATP_BS"/>
</dbReference>
<keyword evidence="11" id="KW-0472">Membrane</keyword>
<reference evidence="13 14" key="1">
    <citation type="submission" date="2017-09" db="EMBL/GenBank/DDBJ databases">
        <authorList>
            <consortium name="International Durum Wheat Genome Sequencing Consortium (IDWGSC)"/>
            <person name="Milanesi L."/>
        </authorList>
    </citation>
    <scope>NUCLEOTIDE SEQUENCE [LARGE SCALE GENOMIC DNA]</scope>
    <source>
        <strain evidence="14">cv. Svevo</strain>
    </source>
</reference>
<keyword evidence="11" id="KW-0812">Transmembrane</keyword>
<keyword evidence="6" id="KW-0418">Kinase</keyword>
<evidence type="ECO:0000313" key="13">
    <source>
        <dbReference type="EMBL" id="VAH59622.1"/>
    </source>
</evidence>
<dbReference type="PANTHER" id="PTHR47989:SF65">
    <property type="entry name" value="PROTEIN KINASE DOMAIN-CONTAINING PROTEIN"/>
    <property type="match status" value="1"/>
</dbReference>
<keyword evidence="8" id="KW-0675">Receptor</keyword>
<dbReference type="SMART" id="SM00220">
    <property type="entry name" value="S_TKc"/>
    <property type="match status" value="1"/>
</dbReference>
<evidence type="ECO:0000256" key="7">
    <source>
        <dbReference type="ARBA" id="ARBA00022840"/>
    </source>
</evidence>
<feature type="transmembrane region" description="Helical" evidence="11">
    <location>
        <begin position="20"/>
        <end position="42"/>
    </location>
</feature>
<organism evidence="13 14">
    <name type="scientific">Triticum turgidum subsp. durum</name>
    <name type="common">Durum wheat</name>
    <name type="synonym">Triticum durum</name>
    <dbReference type="NCBI Taxonomy" id="4567"/>
    <lineage>
        <taxon>Eukaryota</taxon>
        <taxon>Viridiplantae</taxon>
        <taxon>Streptophyta</taxon>
        <taxon>Embryophyta</taxon>
        <taxon>Tracheophyta</taxon>
        <taxon>Spermatophyta</taxon>
        <taxon>Magnoliopsida</taxon>
        <taxon>Liliopsida</taxon>
        <taxon>Poales</taxon>
        <taxon>Poaceae</taxon>
        <taxon>BOP clade</taxon>
        <taxon>Pooideae</taxon>
        <taxon>Triticodae</taxon>
        <taxon>Triticeae</taxon>
        <taxon>Triticinae</taxon>
        <taxon>Triticum</taxon>
    </lineage>
</organism>
<dbReference type="GO" id="GO:0004674">
    <property type="term" value="F:protein serine/threonine kinase activity"/>
    <property type="evidence" value="ECO:0007669"/>
    <property type="project" value="UniProtKB-KW"/>
</dbReference>
<evidence type="ECO:0000256" key="9">
    <source>
        <dbReference type="PROSITE-ProRule" id="PRU10141"/>
    </source>
</evidence>
<keyword evidence="14" id="KW-1185">Reference proteome</keyword>
<accession>A0A9R0VJK3</accession>
<dbReference type="PANTHER" id="PTHR47989">
    <property type="entry name" value="OS01G0750732 PROTEIN"/>
    <property type="match status" value="1"/>
</dbReference>
<evidence type="ECO:0000256" key="4">
    <source>
        <dbReference type="ARBA" id="ARBA00022679"/>
    </source>
</evidence>
<proteinExistence type="inferred from homology"/>
<evidence type="ECO:0000256" key="6">
    <source>
        <dbReference type="ARBA" id="ARBA00022777"/>
    </source>
</evidence>
<dbReference type="EMBL" id="LT934115">
    <property type="protein sequence ID" value="VAH59622.1"/>
    <property type="molecule type" value="Genomic_DNA"/>
</dbReference>
<evidence type="ECO:0000256" key="10">
    <source>
        <dbReference type="RuleBase" id="RU000304"/>
    </source>
</evidence>
<name>A0A9R0VJK3_TRITD</name>
<evidence type="ECO:0000259" key="12">
    <source>
        <dbReference type="PROSITE" id="PS50011"/>
    </source>
</evidence>
<dbReference type="SUPFAM" id="SSF56112">
    <property type="entry name" value="Protein kinase-like (PK-like)"/>
    <property type="match status" value="1"/>
</dbReference>
<feature type="transmembrane region" description="Helical" evidence="11">
    <location>
        <begin position="79"/>
        <end position="98"/>
    </location>
</feature>
<dbReference type="GO" id="GO:0005524">
    <property type="term" value="F:ATP binding"/>
    <property type="evidence" value="ECO:0007669"/>
    <property type="project" value="UniProtKB-UniRule"/>
</dbReference>
<dbReference type="Gramene" id="TRITD3Av1G074500.1">
    <property type="protein sequence ID" value="TRITD3Av1G074500.1"/>
    <property type="gene ID" value="TRITD3Av1G074500"/>
</dbReference>
<dbReference type="GO" id="GO:0016020">
    <property type="term" value="C:membrane"/>
    <property type="evidence" value="ECO:0007669"/>
    <property type="project" value="UniProtKB-SubCell"/>
</dbReference>
<dbReference type="PROSITE" id="PS00108">
    <property type="entry name" value="PROTEIN_KINASE_ST"/>
    <property type="match status" value="1"/>
</dbReference>
<keyword evidence="2 10" id="KW-0723">Serine/threonine-protein kinase</keyword>
<evidence type="ECO:0000256" key="11">
    <source>
        <dbReference type="SAM" id="Phobius"/>
    </source>
</evidence>
<comment type="subcellular location">
    <subcellularLocation>
        <location evidence="1">Membrane</location>
        <topology evidence="1">Single-pass membrane protein</topology>
    </subcellularLocation>
</comment>
<evidence type="ECO:0000256" key="8">
    <source>
        <dbReference type="ARBA" id="ARBA00023170"/>
    </source>
</evidence>
<keyword evidence="3" id="KW-0597">Phosphoprotein</keyword>
<comment type="similarity">
    <text evidence="10">Belongs to the protein kinase superfamily.</text>
</comment>
<dbReference type="InterPro" id="IPR008271">
    <property type="entry name" value="Ser/Thr_kinase_AS"/>
</dbReference>
<feature type="domain" description="Protein kinase" evidence="12">
    <location>
        <begin position="170"/>
        <end position="446"/>
    </location>
</feature>
<evidence type="ECO:0000256" key="3">
    <source>
        <dbReference type="ARBA" id="ARBA00022553"/>
    </source>
</evidence>
<dbReference type="Pfam" id="PF00069">
    <property type="entry name" value="Pkinase"/>
    <property type="match status" value="1"/>
</dbReference>
<sequence>MNLGRPLPFSNERNPDKMNGVMGWICFALTMDSTAAISPLAVRAQLVVVQNSPGCARDMWSRSSAFASSTQVQLRDPHTVASVAFFSGFICLLFRVNWKMSTKLIALYITVCSVLFIISKMLISFLCYKKWARKKRIIETSLTGGKLVIFRSAAMQSLSPKAFMRMIMGLSSKDIIGSGGYGTVYMLRLDEKSAFAIKKLSRGSAEMDRGFERELDTMGDIKHRNIVPLCGYYAAPHFNLLIYELMPNGSLDTILHGKEEKKQALLDWPVRYKIALGVARGLSYLHHDCIPHVIHRDIKSSNILLDHNMEARVSDFGLATLMKPNESHVTTVVAGTFGYLAPEYFETGRATTKGDVYSYGVVLLELLTGKRPTDESFLENGTRLVTWVKETMEEKREEHAVDGALASFPAEEVKFVFTVAEKCLESDPRDRPTMVQVAKMLEQAKLA</sequence>
<dbReference type="Proteomes" id="UP000324705">
    <property type="component" value="Chromosome 3A"/>
</dbReference>